<comment type="caution">
    <text evidence="2">The sequence shown here is derived from an EMBL/GenBank/DDBJ whole genome shotgun (WGS) entry which is preliminary data.</text>
</comment>
<name>X1QCI2_9ZZZZ</name>
<evidence type="ECO:0000313" key="2">
    <source>
        <dbReference type="EMBL" id="GAI52506.1"/>
    </source>
</evidence>
<feature type="non-terminal residue" evidence="2">
    <location>
        <position position="121"/>
    </location>
</feature>
<proteinExistence type="predicted"/>
<reference evidence="2" key="1">
    <citation type="journal article" date="2014" name="Front. Microbiol.">
        <title>High frequency of phylogenetically diverse reductive dehalogenase-homologous genes in deep subseafloor sedimentary metagenomes.</title>
        <authorList>
            <person name="Kawai M."/>
            <person name="Futagami T."/>
            <person name="Toyoda A."/>
            <person name="Takaki Y."/>
            <person name="Nishi S."/>
            <person name="Hori S."/>
            <person name="Arai W."/>
            <person name="Tsubouchi T."/>
            <person name="Morono Y."/>
            <person name="Uchiyama I."/>
            <person name="Ito T."/>
            <person name="Fujiyama A."/>
            <person name="Inagaki F."/>
            <person name="Takami H."/>
        </authorList>
    </citation>
    <scope>NUCLEOTIDE SEQUENCE</scope>
    <source>
        <strain evidence="2">Expedition CK06-06</strain>
    </source>
</reference>
<gene>
    <name evidence="2" type="ORF">S06H3_64353</name>
</gene>
<sequence>ACFRLIANFISWLGKKLKRQPIPKIAPLPTLAPTSVVEAPQPSKPEPEKETVTQVVTPTQAQQELRQVAQEVWKKYGESSALVTVDGWQLPPIDILDKASEVEFSQADNMQRAGLIEEALA</sequence>
<dbReference type="AlphaFoldDB" id="X1QCI2"/>
<feature type="non-terminal residue" evidence="2">
    <location>
        <position position="1"/>
    </location>
</feature>
<accession>X1QCI2</accession>
<feature type="region of interest" description="Disordered" evidence="1">
    <location>
        <begin position="35"/>
        <end position="54"/>
    </location>
</feature>
<dbReference type="EMBL" id="BARV01042959">
    <property type="protein sequence ID" value="GAI52506.1"/>
    <property type="molecule type" value="Genomic_DNA"/>
</dbReference>
<protein>
    <submittedName>
        <fullName evidence="2">Uncharacterized protein</fullName>
    </submittedName>
</protein>
<evidence type="ECO:0000256" key="1">
    <source>
        <dbReference type="SAM" id="MobiDB-lite"/>
    </source>
</evidence>
<organism evidence="2">
    <name type="scientific">marine sediment metagenome</name>
    <dbReference type="NCBI Taxonomy" id="412755"/>
    <lineage>
        <taxon>unclassified sequences</taxon>
        <taxon>metagenomes</taxon>
        <taxon>ecological metagenomes</taxon>
    </lineage>
</organism>